<reference evidence="2" key="1">
    <citation type="journal article" date="2021" name="Sci. Rep.">
        <title>Diploid genomic architecture of Nitzschia inconspicua, an elite biomass production diatom.</title>
        <authorList>
            <person name="Oliver A."/>
            <person name="Podell S."/>
            <person name="Pinowska A."/>
            <person name="Traller J.C."/>
            <person name="Smith S.R."/>
            <person name="McClure R."/>
            <person name="Beliaev A."/>
            <person name="Bohutskyi P."/>
            <person name="Hill E.A."/>
            <person name="Rabines A."/>
            <person name="Zheng H."/>
            <person name="Allen L.Z."/>
            <person name="Kuo A."/>
            <person name="Grigoriev I.V."/>
            <person name="Allen A.E."/>
            <person name="Hazlebeck D."/>
            <person name="Allen E.E."/>
        </authorList>
    </citation>
    <scope>NUCLEOTIDE SEQUENCE</scope>
    <source>
        <strain evidence="2">Hildebrandi</strain>
    </source>
</reference>
<accession>A0A9K3LHA4</accession>
<organism evidence="2 3">
    <name type="scientific">Nitzschia inconspicua</name>
    <dbReference type="NCBI Taxonomy" id="303405"/>
    <lineage>
        <taxon>Eukaryota</taxon>
        <taxon>Sar</taxon>
        <taxon>Stramenopiles</taxon>
        <taxon>Ochrophyta</taxon>
        <taxon>Bacillariophyta</taxon>
        <taxon>Bacillariophyceae</taxon>
        <taxon>Bacillariophycidae</taxon>
        <taxon>Bacillariales</taxon>
        <taxon>Bacillariaceae</taxon>
        <taxon>Nitzschia</taxon>
    </lineage>
</organism>
<name>A0A9K3LHA4_9STRA</name>
<keyword evidence="3" id="KW-1185">Reference proteome</keyword>
<feature type="compositionally biased region" description="Polar residues" evidence="1">
    <location>
        <begin position="140"/>
        <end position="154"/>
    </location>
</feature>
<feature type="compositionally biased region" description="Basic and acidic residues" evidence="1">
    <location>
        <begin position="216"/>
        <end position="226"/>
    </location>
</feature>
<dbReference type="Proteomes" id="UP000693970">
    <property type="component" value="Unassembled WGS sequence"/>
</dbReference>
<reference evidence="2" key="2">
    <citation type="submission" date="2021-04" db="EMBL/GenBank/DDBJ databases">
        <authorList>
            <person name="Podell S."/>
        </authorList>
    </citation>
    <scope>NUCLEOTIDE SEQUENCE</scope>
    <source>
        <strain evidence="2">Hildebrandi</strain>
    </source>
</reference>
<evidence type="ECO:0000313" key="3">
    <source>
        <dbReference type="Proteomes" id="UP000693970"/>
    </source>
</evidence>
<proteinExistence type="predicted"/>
<protein>
    <submittedName>
        <fullName evidence="2">Uncharacterized protein</fullName>
    </submittedName>
</protein>
<feature type="compositionally biased region" description="Low complexity" evidence="1">
    <location>
        <begin position="8"/>
        <end position="21"/>
    </location>
</feature>
<comment type="caution">
    <text evidence="2">The sequence shown here is derived from an EMBL/GenBank/DDBJ whole genome shotgun (WGS) entry which is preliminary data.</text>
</comment>
<feature type="compositionally biased region" description="Pro residues" evidence="1">
    <location>
        <begin position="49"/>
        <end position="60"/>
    </location>
</feature>
<evidence type="ECO:0000256" key="1">
    <source>
        <dbReference type="SAM" id="MobiDB-lite"/>
    </source>
</evidence>
<feature type="region of interest" description="Disordered" evidence="1">
    <location>
        <begin position="1"/>
        <end position="73"/>
    </location>
</feature>
<sequence>MVDKNCVSSVSSSGESHSSQSDIPRTPGPPIDEGSNNAEANLDSANQNPLPPPPPLPPSPANSSTPSKLRRRVSANDELDYKVPIQRLVEYFFVVSCRPRFDPQNKAHHQQQPRDGAARSTAPGTPELILPPTIPRRVTPASSTPIKMPTTNQEIRLDDGEGRVPLPLTPKQATATSNKKRGIAMFKKRERTDEKEIPMKKRWMEILPTTPSPLQSREKPGNEKMSRNNHKRPVTSGMTITFISLELQNWTIILLNPK</sequence>
<evidence type="ECO:0000313" key="2">
    <source>
        <dbReference type="EMBL" id="KAG7361638.1"/>
    </source>
</evidence>
<gene>
    <name evidence="2" type="ORF">IV203_036739</name>
</gene>
<feature type="region of interest" description="Disordered" evidence="1">
    <location>
        <begin position="103"/>
        <end position="180"/>
    </location>
</feature>
<dbReference type="EMBL" id="JAGRRH010000013">
    <property type="protein sequence ID" value="KAG7361638.1"/>
    <property type="molecule type" value="Genomic_DNA"/>
</dbReference>
<feature type="region of interest" description="Disordered" evidence="1">
    <location>
        <begin position="210"/>
        <end position="233"/>
    </location>
</feature>
<dbReference type="AlphaFoldDB" id="A0A9K3LHA4"/>